<evidence type="ECO:0000313" key="1">
    <source>
        <dbReference type="EMBL" id="CEK51771.1"/>
    </source>
</evidence>
<gene>
    <name evidence="1" type="primary">ORF14358</name>
</gene>
<dbReference type="EMBL" id="HACG01004906">
    <property type="protein sequence ID" value="CEK51771.1"/>
    <property type="molecule type" value="Transcribed_RNA"/>
</dbReference>
<feature type="non-terminal residue" evidence="1">
    <location>
        <position position="120"/>
    </location>
</feature>
<organism evidence="1">
    <name type="scientific">Arion vulgaris</name>
    <dbReference type="NCBI Taxonomy" id="1028688"/>
    <lineage>
        <taxon>Eukaryota</taxon>
        <taxon>Metazoa</taxon>
        <taxon>Spiralia</taxon>
        <taxon>Lophotrochozoa</taxon>
        <taxon>Mollusca</taxon>
        <taxon>Gastropoda</taxon>
        <taxon>Heterobranchia</taxon>
        <taxon>Euthyneura</taxon>
        <taxon>Panpulmonata</taxon>
        <taxon>Eupulmonata</taxon>
        <taxon>Stylommatophora</taxon>
        <taxon>Helicina</taxon>
        <taxon>Arionoidea</taxon>
        <taxon>Arionidae</taxon>
        <taxon>Arion</taxon>
    </lineage>
</organism>
<accession>A0A0B6Y7E9</accession>
<reference evidence="1" key="1">
    <citation type="submission" date="2014-12" db="EMBL/GenBank/DDBJ databases">
        <title>Insight into the proteome of Arion vulgaris.</title>
        <authorList>
            <person name="Aradska J."/>
            <person name="Bulat T."/>
            <person name="Smidak R."/>
            <person name="Sarate P."/>
            <person name="Gangsoo J."/>
            <person name="Sialana F."/>
            <person name="Bilban M."/>
            <person name="Lubec G."/>
        </authorList>
    </citation>
    <scope>NUCLEOTIDE SEQUENCE</scope>
    <source>
        <tissue evidence="1">Skin</tissue>
    </source>
</reference>
<sequence length="120" mass="13594">ILPVFLQHLSKQIQLRKQKNCPSSSEASPQKAKYTKYSKADENNHLPLIQNGETQIPSSKNIENEASNLEDITVVFKNSSEESPEKGLGVLLWKILLYTFRKQLIKCCLMELVVLCCTLS</sequence>
<feature type="non-terminal residue" evidence="1">
    <location>
        <position position="1"/>
    </location>
</feature>
<protein>
    <submittedName>
        <fullName evidence="1">Uncharacterized protein</fullName>
    </submittedName>
</protein>
<dbReference type="AlphaFoldDB" id="A0A0B6Y7E9"/>
<proteinExistence type="predicted"/>
<name>A0A0B6Y7E9_9EUPU</name>